<name>A0A8B6CMP2_MYTGA</name>
<keyword evidence="2" id="KW-1185">Reference proteome</keyword>
<dbReference type="EMBL" id="UYJE01002066">
    <property type="protein sequence ID" value="VDI07482.1"/>
    <property type="molecule type" value="Genomic_DNA"/>
</dbReference>
<sequence length="336" mass="38095">MCFYDDTFYDLEAEHDITPDDCSTIGRCMLNELEFGAEWKQVKVACKEPMHPGKCYNDKDEWLAGCSLKRCIKHPDGTFEEKTIEQIPEGDPVVKVLNDGCQFSSCQSIVPGCYYKREKKCYPVGTNKRVGCSRIECRLDATGKKASFVGTTTQCRSFGKCVDVGAIWFNKKRCIDQKCTKTVDEFGTELHRVERTRGCRLYGKCNAAGHTIQVNPCSEVVCARNGRWVYSKRGCYIDGQCKEHLVEWKNSVCDTEKCFVTISKRNGPKVQIRHVKAGCKDSKGACRDVKETWDEPSMDIDGTCPSSFKAVAKCWWYKMVVTYESKCSNDEGSNRK</sequence>
<protein>
    <submittedName>
        <fullName evidence="1">Uncharacterized protein</fullName>
    </submittedName>
</protein>
<reference evidence="1" key="1">
    <citation type="submission" date="2018-11" db="EMBL/GenBank/DDBJ databases">
        <authorList>
            <person name="Alioto T."/>
            <person name="Alioto T."/>
        </authorList>
    </citation>
    <scope>NUCLEOTIDE SEQUENCE</scope>
</reference>
<organism evidence="1 2">
    <name type="scientific">Mytilus galloprovincialis</name>
    <name type="common">Mediterranean mussel</name>
    <dbReference type="NCBI Taxonomy" id="29158"/>
    <lineage>
        <taxon>Eukaryota</taxon>
        <taxon>Metazoa</taxon>
        <taxon>Spiralia</taxon>
        <taxon>Lophotrochozoa</taxon>
        <taxon>Mollusca</taxon>
        <taxon>Bivalvia</taxon>
        <taxon>Autobranchia</taxon>
        <taxon>Pteriomorphia</taxon>
        <taxon>Mytilida</taxon>
        <taxon>Mytiloidea</taxon>
        <taxon>Mytilidae</taxon>
        <taxon>Mytilinae</taxon>
        <taxon>Mytilus</taxon>
    </lineage>
</organism>
<comment type="caution">
    <text evidence="1">The sequence shown here is derived from an EMBL/GenBank/DDBJ whole genome shotgun (WGS) entry which is preliminary data.</text>
</comment>
<dbReference type="OrthoDB" id="6072039at2759"/>
<dbReference type="AlphaFoldDB" id="A0A8B6CMP2"/>
<evidence type="ECO:0000313" key="2">
    <source>
        <dbReference type="Proteomes" id="UP000596742"/>
    </source>
</evidence>
<accession>A0A8B6CMP2</accession>
<dbReference type="Proteomes" id="UP000596742">
    <property type="component" value="Unassembled WGS sequence"/>
</dbReference>
<gene>
    <name evidence="1" type="ORF">MGAL_10B054037</name>
</gene>
<evidence type="ECO:0000313" key="1">
    <source>
        <dbReference type="EMBL" id="VDI07482.1"/>
    </source>
</evidence>
<proteinExistence type="predicted"/>